<proteinExistence type="predicted"/>
<dbReference type="Proteomes" id="UP000051952">
    <property type="component" value="Unassembled WGS sequence"/>
</dbReference>
<protein>
    <submittedName>
        <fullName evidence="2">Uncharacterized protein</fullName>
    </submittedName>
</protein>
<organism evidence="2 3">
    <name type="scientific">Bodo saltans</name>
    <name type="common">Flagellated protozoan</name>
    <dbReference type="NCBI Taxonomy" id="75058"/>
    <lineage>
        <taxon>Eukaryota</taxon>
        <taxon>Discoba</taxon>
        <taxon>Euglenozoa</taxon>
        <taxon>Kinetoplastea</taxon>
        <taxon>Metakinetoplastina</taxon>
        <taxon>Eubodonida</taxon>
        <taxon>Bodonidae</taxon>
        <taxon>Bodo</taxon>
    </lineage>
</organism>
<feature type="region of interest" description="Disordered" evidence="1">
    <location>
        <begin position="39"/>
        <end position="60"/>
    </location>
</feature>
<gene>
    <name evidence="2" type="ORF">BSAL_37220</name>
</gene>
<dbReference type="VEuPathDB" id="TriTrypDB:BSAL_37220"/>
<name>A0A0S4JQE3_BODSA</name>
<keyword evidence="3" id="KW-1185">Reference proteome</keyword>
<dbReference type="EMBL" id="CYKH01002042">
    <property type="protein sequence ID" value="CUG92422.1"/>
    <property type="molecule type" value="Genomic_DNA"/>
</dbReference>
<sequence length="254" mass="28437">MPGSPSRSVQSPDEYIAQRIERHDKNIARLEEEIKHYDQEASNSTRVAAASPHPTDASSTIGAIVKKLEPDELQAVVDRLSRPVNRDDDELPPIPGRKEPRVLAADEVDELVDRLGVRDINTRTEKHEERLAAAEDSLPLKKILEAKGEDALVRLDNDQQQSLGERLCNQALEKRKETIKRLGDAAYNSTMKFSAPISKGRVKECAARLCDGSLSKKESEMSKLRDKYMGPLTQSRKLTLEEQKACGDRLTTKK</sequence>
<evidence type="ECO:0000256" key="1">
    <source>
        <dbReference type="SAM" id="MobiDB-lite"/>
    </source>
</evidence>
<feature type="region of interest" description="Disordered" evidence="1">
    <location>
        <begin position="78"/>
        <end position="102"/>
    </location>
</feature>
<evidence type="ECO:0000313" key="2">
    <source>
        <dbReference type="EMBL" id="CUG92422.1"/>
    </source>
</evidence>
<evidence type="ECO:0000313" key="3">
    <source>
        <dbReference type="Proteomes" id="UP000051952"/>
    </source>
</evidence>
<accession>A0A0S4JQE3</accession>
<reference evidence="3" key="1">
    <citation type="submission" date="2015-09" db="EMBL/GenBank/DDBJ databases">
        <authorList>
            <consortium name="Pathogen Informatics"/>
        </authorList>
    </citation>
    <scope>NUCLEOTIDE SEQUENCE [LARGE SCALE GENOMIC DNA]</scope>
    <source>
        <strain evidence="3">Lake Konstanz</strain>
    </source>
</reference>
<dbReference type="AlphaFoldDB" id="A0A0S4JQE3"/>